<protein>
    <submittedName>
        <fullName evidence="1">Uncharacterized protein</fullName>
    </submittedName>
</protein>
<dbReference type="RefSeq" id="WP_345337947.1">
    <property type="nucleotide sequence ID" value="NZ_BAABLI010000004.1"/>
</dbReference>
<dbReference type="Proteomes" id="UP001597380">
    <property type="component" value="Unassembled WGS sequence"/>
</dbReference>
<reference evidence="2" key="1">
    <citation type="journal article" date="2019" name="Int. J. Syst. Evol. Microbiol.">
        <title>The Global Catalogue of Microorganisms (GCM) 10K type strain sequencing project: providing services to taxonomists for standard genome sequencing and annotation.</title>
        <authorList>
            <consortium name="The Broad Institute Genomics Platform"/>
            <consortium name="The Broad Institute Genome Sequencing Center for Infectious Disease"/>
            <person name="Wu L."/>
            <person name="Ma J."/>
        </authorList>
    </citation>
    <scope>NUCLEOTIDE SEQUENCE [LARGE SCALE GENOMIC DNA]</scope>
    <source>
        <strain evidence="2">CGMCC 1.10992</strain>
    </source>
</reference>
<proteinExistence type="predicted"/>
<keyword evidence="2" id="KW-1185">Reference proteome</keyword>
<accession>A0ABW4XIB5</accession>
<organism evidence="1 2">
    <name type="scientific">Corallincola platygyrae</name>
    <dbReference type="NCBI Taxonomy" id="1193278"/>
    <lineage>
        <taxon>Bacteria</taxon>
        <taxon>Pseudomonadati</taxon>
        <taxon>Pseudomonadota</taxon>
        <taxon>Gammaproteobacteria</taxon>
        <taxon>Alteromonadales</taxon>
        <taxon>Psychromonadaceae</taxon>
        <taxon>Corallincola</taxon>
    </lineage>
</organism>
<evidence type="ECO:0000313" key="1">
    <source>
        <dbReference type="EMBL" id="MFD2095000.1"/>
    </source>
</evidence>
<dbReference type="EMBL" id="JBHUHT010000007">
    <property type="protein sequence ID" value="MFD2095000.1"/>
    <property type="molecule type" value="Genomic_DNA"/>
</dbReference>
<evidence type="ECO:0000313" key="2">
    <source>
        <dbReference type="Proteomes" id="UP001597380"/>
    </source>
</evidence>
<sequence length="139" mass="15499">MKHSKPILALVTVLVLLIVSVSYLGPYLRAKQSSSEVNFEVTLKNYECADGNCTFFEVVDAEEKYSEFIGTALIPYQLDVATDLLQEELHSLAQAGKTHLCVRGFVHLYSEGTLRFFNVNSHGNRYQLAGYSEGNCEAL</sequence>
<gene>
    <name evidence="1" type="ORF">ACFSJ3_03325</name>
</gene>
<comment type="caution">
    <text evidence="1">The sequence shown here is derived from an EMBL/GenBank/DDBJ whole genome shotgun (WGS) entry which is preliminary data.</text>
</comment>
<name>A0ABW4XIB5_9GAMM</name>